<evidence type="ECO:0000256" key="4">
    <source>
        <dbReference type="PROSITE-ProRule" id="PRU00433"/>
    </source>
</evidence>
<proteinExistence type="predicted"/>
<keyword evidence="7" id="KW-1185">Reference proteome</keyword>
<feature type="domain" description="Cytochrome c" evidence="5">
    <location>
        <begin position="57"/>
        <end position="153"/>
    </location>
</feature>
<organism evidence="6 7">
    <name type="scientific">Flavipsychrobacter stenotrophus</name>
    <dbReference type="NCBI Taxonomy" id="2077091"/>
    <lineage>
        <taxon>Bacteria</taxon>
        <taxon>Pseudomonadati</taxon>
        <taxon>Bacteroidota</taxon>
        <taxon>Chitinophagia</taxon>
        <taxon>Chitinophagales</taxon>
        <taxon>Chitinophagaceae</taxon>
        <taxon>Flavipsychrobacter</taxon>
    </lineage>
</organism>
<dbReference type="PROSITE" id="PS51007">
    <property type="entry name" value="CYTC"/>
    <property type="match status" value="1"/>
</dbReference>
<dbReference type="AlphaFoldDB" id="A0A2S7SXX6"/>
<dbReference type="Pfam" id="PF00034">
    <property type="entry name" value="Cytochrom_C"/>
    <property type="match status" value="1"/>
</dbReference>
<accession>A0A2S7SXX6</accession>
<evidence type="ECO:0000313" key="7">
    <source>
        <dbReference type="Proteomes" id="UP000239872"/>
    </source>
</evidence>
<evidence type="ECO:0000256" key="2">
    <source>
        <dbReference type="ARBA" id="ARBA00022723"/>
    </source>
</evidence>
<comment type="caution">
    <text evidence="6">The sequence shown here is derived from an EMBL/GenBank/DDBJ whole genome shotgun (WGS) entry which is preliminary data.</text>
</comment>
<dbReference type="Gene3D" id="1.10.760.10">
    <property type="entry name" value="Cytochrome c-like domain"/>
    <property type="match status" value="1"/>
</dbReference>
<name>A0A2S7SXX6_9BACT</name>
<evidence type="ECO:0000259" key="5">
    <source>
        <dbReference type="PROSITE" id="PS51007"/>
    </source>
</evidence>
<dbReference type="InterPro" id="IPR036909">
    <property type="entry name" value="Cyt_c-like_dom_sf"/>
</dbReference>
<evidence type="ECO:0000256" key="3">
    <source>
        <dbReference type="ARBA" id="ARBA00023004"/>
    </source>
</evidence>
<dbReference type="GO" id="GO:0046872">
    <property type="term" value="F:metal ion binding"/>
    <property type="evidence" value="ECO:0007669"/>
    <property type="project" value="UniProtKB-KW"/>
</dbReference>
<dbReference type="InterPro" id="IPR009056">
    <property type="entry name" value="Cyt_c-like_dom"/>
</dbReference>
<dbReference type="Proteomes" id="UP000239872">
    <property type="component" value="Unassembled WGS sequence"/>
</dbReference>
<protein>
    <recommendedName>
        <fullName evidence="5">Cytochrome c domain-containing protein</fullName>
    </recommendedName>
</protein>
<keyword evidence="2 4" id="KW-0479">Metal-binding</keyword>
<keyword evidence="3 4" id="KW-0408">Iron</keyword>
<keyword evidence="1 4" id="KW-0349">Heme</keyword>
<reference evidence="6 7" key="1">
    <citation type="submission" date="2018-01" db="EMBL/GenBank/DDBJ databases">
        <title>A novel member of the phylum Bacteroidetes isolated from glacier ice.</title>
        <authorList>
            <person name="Liu Q."/>
            <person name="Xin Y.-H."/>
        </authorList>
    </citation>
    <scope>NUCLEOTIDE SEQUENCE [LARGE SCALE GENOMIC DNA]</scope>
    <source>
        <strain evidence="6 7">RB1R16</strain>
    </source>
</reference>
<dbReference type="GO" id="GO:0020037">
    <property type="term" value="F:heme binding"/>
    <property type="evidence" value="ECO:0007669"/>
    <property type="project" value="InterPro"/>
</dbReference>
<evidence type="ECO:0000256" key="1">
    <source>
        <dbReference type="ARBA" id="ARBA00022617"/>
    </source>
</evidence>
<evidence type="ECO:0000313" key="6">
    <source>
        <dbReference type="EMBL" id="PQJ11584.1"/>
    </source>
</evidence>
<sequence length="154" mass="16544">MVSLRVSAGSACSTVFTHWKSKQVMKQLILITLSACLLAACNNNDNAGANKQPDVVVVESAGKKLFINNCMQCHGLKTDCTGPALAGVLGRWKNDTTKLTAFIHNSQKVIAADGPDSYAGKLFDKWYKTSMPSFGGITDDEIKQIVGYADKGVE</sequence>
<dbReference type="GO" id="GO:0009055">
    <property type="term" value="F:electron transfer activity"/>
    <property type="evidence" value="ECO:0007669"/>
    <property type="project" value="InterPro"/>
</dbReference>
<gene>
    <name evidence="6" type="ORF">CJD36_007245</name>
</gene>
<dbReference type="EMBL" id="PPSL01000002">
    <property type="protein sequence ID" value="PQJ11584.1"/>
    <property type="molecule type" value="Genomic_DNA"/>
</dbReference>
<dbReference type="SUPFAM" id="SSF46626">
    <property type="entry name" value="Cytochrome c"/>
    <property type="match status" value="1"/>
</dbReference>